<sequence>MSKAQIRPGLDIAVVGMSCRFPGARNASAFWNNLLNGVESISFFSRDELIEAGIDPKVMDDPHYVRAKGMIEDADRFDNEFFGYSPREARMMDPQIRVFHEVCWEALEDAGYEPGRFGGLIGLHAGAAPNTFWEILAYQAEAENLGNFTVGIHNNKDYLSSHIAYNFDLKGPSFTLFTACSTSMVAIHQACQALLSGDCDLGMAGSVAITLPLKSGYRYTPGMIVSPDGHCRAFDGAANGTVYGDGAGVVILKRAEEAVRDRDHIYAVIKGSAINNDGSRKTGYTAPSVQGQTEVIRAAMDLAQTAPDEIGYVETHGTGTVVGDPLEFEGLKEAFETERKGFCGLGSVKPNIGHLDVSAGVASFIKTALILKHRIIPPTLHFQLPNPRMNLVDSPFYLVADQREWPASPLPRRAGVSAFGLGGTNVHMILEEHDTPQSPPSGRPLHLLLVSARSETALEDLSQQMADHIRLHEDVELADVAHTLMNGRKRQRWLRVAVAEDRAMAVDALLDPKHPRARIVDSADPRELAVFVFTDEPTDVQCAQNFLRYEPLYCQALSRCLDLLEPRLAADVRAQLENRNAAASDLAGFCHQYAAACWFIEQGVQPGALAGFGRGELLSACLSGTLRLSDCLGWIVSGNAEIQPSADARPRIPYLSNVTGEWITSREIGDANYWRSAVFRQPASGSDHLTKALGELASRAVFLQIGAKGRSDVVAPHVVHIDAGAAGPLFALADLWAKGAIASPLRLYAGEARRRVPLPTSPFERKRFWIDGSPFNGKPAVENSVKREGDTGTPKQSEDQWFYVPVWRESAERYRMDHATTGDWLVFADPLGLGDAIAARLIAAGRRVAMVRVGVRFVARAADTYELNPGSVDDYVALFAALEQAGFSPAHVCHLWAVTPSASPASILDLGFYSLLYLGQALGRSNYYHAITLNAVSNRMHHIAGSGVVEPEKAPLLALLKVLPQESPTMLCRAIDVDVTAALPSETPAWIERFVAALCAPITETVMAYRQGIPWTRRFEQLPAREVQAEVAASDAPPPGLRYRGVYMITGGLGQVAGEMSRYLARSVHARLALTSRGEFPERSSWDRWIATHAPDDKTSARIHMVRELESLGADVLVCQADAADEASMRTAIAQAEAQFGALHGFIHGAGIVRAKSGRTPIESITRELCEEQFRPKMTGLTVAARLLHGRTLDFRIAISSLAPILGGLGHVAYAAANLYMDGFAESQAAARGERWVVVNWAEWEYDGPALFNSNVGQSLKQLELTREEGTRALRCVLTFMSREPIHQVVISTGDLESRIDQWIRLKSLRREPEKQPTRERRTAAPTDGFRSPRAAIESIIGDVWCDFFGVDDVDTSKHFFELGASSLELIHLVSRLGKALKRHVPIEDMLEQPTIRALAAHLAGDSEENNFSAVAERITSGKTGDIAIIGMSGRFPGADNLDIYWDNLRNGIDSVSRFMPDELGAAGVPEAESRHPNYIPAKGFIPDQDRFDAEFFNYTAIDSELLDPQTRAFHECVWHALEDACIDPAEYKGAIGLYGGASPNLYWQVLATFSEAGRTLGQFTTTLLNDKDSLTNTVSYKLGLRGPSVNLFTGCSTSLVAVDSACRAIWSGLCDIAVAGAVSLTLPERAGYVFQEGMLFSSSGHCRAFDANADGMVFGDGWGAVVLKPLEDALRDGDNIHAVIKATASNNDGSRKAGYTSVSAQGQAEVIRTAQAMAGVAPETVNYVETHGTGTRLGDTIELKALGLAFGPQQAGRCAIGSVKSNLGHLMAAAGMAGLIKTALAMQHRQIPPSLHYENHNPEFIGDAKGFYVNTQLSDWKPADTRLRAGVSSFGIGGTNAHVVLEEAPARVSGTRVRHWKILTLSAATETALTRQCENLADYMVRHPDINLSDAAFSLQVGRRRMPFRRSILCESTADAVASLREKPAKRVRTWHAPRDRGDVVFMFPGQGAQRVNMGRSLYVMEPVFRQEIDRCFDLLAGALPRPARDVLYPDNPDDRLAELIGRTEFTQPLMFALEYALARTLMAWGIRPAAMIGYSFGEYAAACLAGVFSLEDALALVTERGRIMASQGAGAMLSVPLPESELEHICARFAADTGERISIAVDNGDSCIVAGTVEAIATFELRLRKLRLLSMRIPVAHAGHSIEMDTLAETFLQSVQRMQLRPPEIPFVSSVTGRWITSSEATDPAYWVRHLRDTVRFAAGAAELGKNADAVFIEVGPGRDLAVLANRLVPDGTRILHAMKAPQSEDDDCFALLDCFVRLWLLGVRPDWSGFYADERRLRIPLPGYPFDHKRYWIEGNPLQLAAAAAEAASTEIVKREDVAEWFYTPQWRRTVAPEVPLDRPAPTHRWLVFADSHDLARLLLDQIGRRHETAIVVTAGSHFAQSGEDGYQIDPDAGASYDQLCAALVARSAMPTRIVHLWGIDGDDVARQITREAVSAANRTGFYSLLYLAQALNATGLGSDTHITVVTRGLYEVTGDEPLYPEKAAVAGPVLCIPQQLPHLQCAVVDIEIPARGSRREASLVVALLAECLQDDVDRQVAYRGRHRWVLDWHQQPLQAAPQSRTPWREHGVYMITGGFGGVAGILAEHLARLFKARLVLTAREPLPAREQWSDWLKQNEHSGDRISGRIRAVQKLEELGAEVLTVAADVADETAMRHAFDEAEAHFGSIHGIIHAAGVTDGRTYSLIGEMDSETCEQQFQAKIHGTYVLDRALAGRTLDFCVLMSSISTVLGGLGYVAYAAANAFLDAYAHHRGRNATYPWIAVDWSDWKYWTQRKTDNQVGAVIDALSMEPAEGFEALTRVLSWGKAPQLASSPGSLKARLDQWVRPESAHGKSDASIEANEAAHGRPQLSSDFVAASTEIEKALVSVWEQIFRVRPLGIHDDFFELGGDSLKAVTAAARIRKRLGIEIPLLQFFKVPTAHGMAQLVHEASAAAFRPIPKAAQQPHYALSAAQRRHYLHYRLNPANTAYNDPFANLIEGPLDPDKVETVLRQIVARHEALRTSFHVIDGEVVQRIHDSVDFHLDRYECDRHDVRRLMASYVRPFELSKAPLLRVCLIRTGPDRHVLLADFPHIVTDGVSFQIFVQEFAELYSGNALPPVPLQYKDYSEWQRQQDGTDAGQPHHEIYWLDLFSGAIPALTLPTDFTRPQRRSFAGARITFLLDAGLTHDLKQLAADEEVTLYVLLLAAFNVLLHAMSGAQDIVVGSPAAGRSHADLQNVMGTFVNTLPMRNHARPDATLRDFLQEVKKNVLSALEHQDYPLDRLVAQLALPTDLSRNPLFNVMFLLQNTAVQNVSIANLRISPHDTFHTKALFDLMLQAIELDDVVELALEYATDLFTADTAQSIADHYVEILERMALDQDCRIGDFSPSIEPQQPMSLEASGDFSF</sequence>
<dbReference type="PANTHER" id="PTHR43775:SF51">
    <property type="entry name" value="INACTIVE PHENOLPHTHIOCEROL SYNTHESIS POLYKETIDE SYNTHASE TYPE I PKS1-RELATED"/>
    <property type="match status" value="1"/>
</dbReference>
<dbReference type="InterPro" id="IPR036736">
    <property type="entry name" value="ACP-like_sf"/>
</dbReference>
<keyword evidence="3" id="KW-0597">Phosphoprotein</keyword>
<dbReference type="Pfam" id="PF00668">
    <property type="entry name" value="Condensation"/>
    <property type="match status" value="1"/>
</dbReference>
<evidence type="ECO:0000313" key="8">
    <source>
        <dbReference type="EMBL" id="UFZ04089.1"/>
    </source>
</evidence>
<evidence type="ECO:0000259" key="7">
    <source>
        <dbReference type="PROSITE" id="PS52004"/>
    </source>
</evidence>
<dbReference type="Gene3D" id="3.30.559.10">
    <property type="entry name" value="Chloramphenicol acetyltransferase-like domain"/>
    <property type="match status" value="1"/>
</dbReference>
<dbReference type="SUPFAM" id="SSF52151">
    <property type="entry name" value="FabD/lysophospholipase-like"/>
    <property type="match status" value="2"/>
</dbReference>
<feature type="domain" description="Ketosynthase family 3 (KS3)" evidence="7">
    <location>
        <begin position="9"/>
        <end position="432"/>
    </location>
</feature>
<evidence type="ECO:0000259" key="6">
    <source>
        <dbReference type="PROSITE" id="PS50075"/>
    </source>
</evidence>
<dbReference type="InterPro" id="IPR032821">
    <property type="entry name" value="PKS_assoc"/>
</dbReference>
<keyword evidence="2" id="KW-0596">Phosphopantetheine</keyword>
<dbReference type="InterPro" id="IPR020806">
    <property type="entry name" value="PKS_PP-bd"/>
</dbReference>
<dbReference type="PROSITE" id="PS50075">
    <property type="entry name" value="CARRIER"/>
    <property type="match status" value="2"/>
</dbReference>
<feature type="domain" description="Ketosynthase family 3 (KS3)" evidence="7">
    <location>
        <begin position="1424"/>
        <end position="1848"/>
    </location>
</feature>
<dbReference type="SMART" id="SM00825">
    <property type="entry name" value="PKS_KS"/>
    <property type="match status" value="2"/>
</dbReference>
<dbReference type="Gene3D" id="3.40.50.720">
    <property type="entry name" value="NAD(P)-binding Rossmann-like Domain"/>
    <property type="match status" value="2"/>
</dbReference>
<dbReference type="Gene3D" id="3.40.47.10">
    <property type="match status" value="2"/>
</dbReference>
<evidence type="ECO:0000256" key="2">
    <source>
        <dbReference type="ARBA" id="ARBA00022450"/>
    </source>
</evidence>
<dbReference type="InterPro" id="IPR014031">
    <property type="entry name" value="Ketoacyl_synth_C"/>
</dbReference>
<dbReference type="InterPro" id="IPR016035">
    <property type="entry name" value="Acyl_Trfase/lysoPLipase"/>
</dbReference>
<dbReference type="Pfam" id="PF00698">
    <property type="entry name" value="Acyl_transf_1"/>
    <property type="match status" value="1"/>
</dbReference>
<dbReference type="SUPFAM" id="SSF53901">
    <property type="entry name" value="Thiolase-like"/>
    <property type="match status" value="2"/>
</dbReference>
<dbReference type="InterPro" id="IPR057326">
    <property type="entry name" value="KR_dom"/>
</dbReference>
<dbReference type="PROSITE" id="PS00012">
    <property type="entry name" value="PHOSPHOPANTETHEINE"/>
    <property type="match status" value="2"/>
</dbReference>
<dbReference type="InterPro" id="IPR001242">
    <property type="entry name" value="Condensation_dom"/>
</dbReference>
<dbReference type="SUPFAM" id="SSF51735">
    <property type="entry name" value="NAD(P)-binding Rossmann-fold domains"/>
    <property type="match status" value="4"/>
</dbReference>
<dbReference type="InterPro" id="IPR009081">
    <property type="entry name" value="PP-bd_ACP"/>
</dbReference>
<dbReference type="InterPro" id="IPR014043">
    <property type="entry name" value="Acyl_transferase_dom"/>
</dbReference>
<dbReference type="Pfam" id="PF21394">
    <property type="entry name" value="Beta-ketacyl_N"/>
    <property type="match status" value="2"/>
</dbReference>
<dbReference type="CDD" id="cd00833">
    <property type="entry name" value="PKS"/>
    <property type="match status" value="2"/>
</dbReference>
<evidence type="ECO:0000256" key="3">
    <source>
        <dbReference type="ARBA" id="ARBA00022553"/>
    </source>
</evidence>
<feature type="region of interest" description="Disordered" evidence="5">
    <location>
        <begin position="3373"/>
        <end position="3392"/>
    </location>
</feature>
<dbReference type="Pfam" id="PF02801">
    <property type="entry name" value="Ketoacyl-synt_C"/>
    <property type="match status" value="2"/>
</dbReference>
<dbReference type="Gene3D" id="3.30.559.30">
    <property type="entry name" value="Nonribosomal peptide synthetase, condensation domain"/>
    <property type="match status" value="1"/>
</dbReference>
<dbReference type="InterPro" id="IPR023213">
    <property type="entry name" value="CAT-like_dom_sf"/>
</dbReference>
<name>A0ABY3R9N2_9BRAD</name>
<dbReference type="CDD" id="cd08953">
    <property type="entry name" value="KR_2_SDR_x"/>
    <property type="match status" value="2"/>
</dbReference>
<dbReference type="SMART" id="SM00822">
    <property type="entry name" value="PKS_KR"/>
    <property type="match status" value="2"/>
</dbReference>
<reference evidence="8" key="1">
    <citation type="journal article" date="2024" name="Antonie Van Leeuwenhoek">
        <title>Bradyrhizobium ontarionense sp. nov., a novel bacterial symbiont isolated from Aeschynomene indica (Indian jointvetch), harbours photosynthesis, nitrogen fixation and nitrous oxide (N2O) reductase genes.</title>
        <authorList>
            <person name="Bromfield E.S.P."/>
            <person name="Cloutier S."/>
        </authorList>
    </citation>
    <scope>NUCLEOTIDE SEQUENCE</scope>
    <source>
        <strain evidence="8">A19</strain>
    </source>
</reference>
<dbReference type="Gene3D" id="1.10.1200.10">
    <property type="entry name" value="ACP-like"/>
    <property type="match status" value="2"/>
</dbReference>
<dbReference type="InterPro" id="IPR018201">
    <property type="entry name" value="Ketoacyl_synth_AS"/>
</dbReference>
<feature type="domain" description="Carrier" evidence="6">
    <location>
        <begin position="2862"/>
        <end position="2937"/>
    </location>
</feature>
<dbReference type="CDD" id="cd19531">
    <property type="entry name" value="LCL_NRPS-like"/>
    <property type="match status" value="1"/>
</dbReference>
<dbReference type="InterPro" id="IPR020841">
    <property type="entry name" value="PKS_Beta-ketoAc_synthase_dom"/>
</dbReference>
<dbReference type="InterPro" id="IPR006162">
    <property type="entry name" value="Ppantetheine_attach_site"/>
</dbReference>
<dbReference type="InterPro" id="IPR050091">
    <property type="entry name" value="PKS_NRPS_Biosynth_Enz"/>
</dbReference>
<dbReference type="InterPro" id="IPR013968">
    <property type="entry name" value="PKS_KR"/>
</dbReference>
<dbReference type="Pfam" id="PF22621">
    <property type="entry name" value="CurL-like_PKS_C"/>
    <property type="match status" value="1"/>
</dbReference>
<comment type="cofactor">
    <cofactor evidence="1">
        <name>pantetheine 4'-phosphate</name>
        <dbReference type="ChEBI" id="CHEBI:47942"/>
    </cofactor>
</comment>
<protein>
    <submittedName>
        <fullName evidence="8">SDR family NAD(P)-dependent oxidoreductase</fullName>
    </submittedName>
</protein>
<evidence type="ECO:0000256" key="5">
    <source>
        <dbReference type="SAM" id="MobiDB-lite"/>
    </source>
</evidence>
<dbReference type="Gene3D" id="3.30.70.250">
    <property type="entry name" value="Malonyl-CoA ACP transacylase, ACP-binding"/>
    <property type="match status" value="1"/>
</dbReference>
<dbReference type="InterPro" id="IPR036291">
    <property type="entry name" value="NAD(P)-bd_dom_sf"/>
</dbReference>
<dbReference type="Gene3D" id="3.40.366.10">
    <property type="entry name" value="Malonyl-Coenzyme A Acyl Carrier Protein, domain 2"/>
    <property type="match status" value="1"/>
</dbReference>
<dbReference type="SMART" id="SM00827">
    <property type="entry name" value="PKS_AT"/>
    <property type="match status" value="1"/>
</dbReference>
<feature type="domain" description="Carrier" evidence="6">
    <location>
        <begin position="1332"/>
        <end position="1407"/>
    </location>
</feature>
<dbReference type="SMART" id="SM00823">
    <property type="entry name" value="PKS_PP"/>
    <property type="match status" value="2"/>
</dbReference>
<dbReference type="Pfam" id="PF08659">
    <property type="entry name" value="KR"/>
    <property type="match status" value="2"/>
</dbReference>
<dbReference type="Gene3D" id="3.30.70.3290">
    <property type="match status" value="2"/>
</dbReference>
<dbReference type="PANTHER" id="PTHR43775">
    <property type="entry name" value="FATTY ACID SYNTHASE"/>
    <property type="match status" value="1"/>
</dbReference>
<dbReference type="SUPFAM" id="SSF47336">
    <property type="entry name" value="ACP-like"/>
    <property type="match status" value="2"/>
</dbReference>
<dbReference type="PROSITE" id="PS52004">
    <property type="entry name" value="KS3_2"/>
    <property type="match status" value="2"/>
</dbReference>
<dbReference type="Proteomes" id="UP001431010">
    <property type="component" value="Chromosome"/>
</dbReference>
<dbReference type="RefSeq" id="WP_231320101.1">
    <property type="nucleotide sequence ID" value="NZ_CP088156.1"/>
</dbReference>
<dbReference type="InterPro" id="IPR014030">
    <property type="entry name" value="Ketoacyl_synth_N"/>
</dbReference>
<dbReference type="PROSITE" id="PS00606">
    <property type="entry name" value="KS3_1"/>
    <property type="match status" value="2"/>
</dbReference>
<dbReference type="SUPFAM" id="SSF52777">
    <property type="entry name" value="CoA-dependent acyltransferases"/>
    <property type="match status" value="2"/>
</dbReference>
<dbReference type="Pfam" id="PF00550">
    <property type="entry name" value="PP-binding"/>
    <property type="match status" value="2"/>
</dbReference>
<gene>
    <name evidence="8" type="ORF">LQG66_33680</name>
</gene>
<organism evidence="8 9">
    <name type="scientific">Bradyrhizobium ontarionense</name>
    <dbReference type="NCBI Taxonomy" id="2898149"/>
    <lineage>
        <taxon>Bacteria</taxon>
        <taxon>Pseudomonadati</taxon>
        <taxon>Pseudomonadota</taxon>
        <taxon>Alphaproteobacteria</taxon>
        <taxon>Hyphomicrobiales</taxon>
        <taxon>Nitrobacteraceae</taxon>
        <taxon>Bradyrhizobium</taxon>
    </lineage>
</organism>
<evidence type="ECO:0000256" key="1">
    <source>
        <dbReference type="ARBA" id="ARBA00001957"/>
    </source>
</evidence>
<evidence type="ECO:0000256" key="4">
    <source>
        <dbReference type="ARBA" id="ARBA00022679"/>
    </source>
</evidence>
<accession>A0ABY3R9N2</accession>
<proteinExistence type="predicted"/>
<keyword evidence="4" id="KW-0808">Transferase</keyword>
<dbReference type="InterPro" id="IPR016039">
    <property type="entry name" value="Thiolase-like"/>
</dbReference>
<dbReference type="Gene3D" id="1.10.1240.100">
    <property type="match status" value="1"/>
</dbReference>
<dbReference type="EMBL" id="CP088156">
    <property type="protein sequence ID" value="UFZ04089.1"/>
    <property type="molecule type" value="Genomic_DNA"/>
</dbReference>
<dbReference type="InterPro" id="IPR049490">
    <property type="entry name" value="C883_1060-like_KR_N"/>
</dbReference>
<dbReference type="InterPro" id="IPR001227">
    <property type="entry name" value="Ac_transferase_dom_sf"/>
</dbReference>
<dbReference type="Pfam" id="PF16197">
    <property type="entry name" value="KAsynt_C_assoc"/>
    <property type="match status" value="1"/>
</dbReference>
<evidence type="ECO:0000313" key="9">
    <source>
        <dbReference type="Proteomes" id="UP001431010"/>
    </source>
</evidence>
<dbReference type="Pfam" id="PF00109">
    <property type="entry name" value="ketoacyl-synt"/>
    <property type="match status" value="2"/>
</dbReference>
<keyword evidence="9" id="KW-1185">Reference proteome</keyword>